<comment type="cofactor">
    <cofactor evidence="1 6">
        <name>FAD</name>
        <dbReference type="ChEBI" id="CHEBI:57692"/>
    </cofactor>
</comment>
<dbReference type="PANTHER" id="PTHR43563:SF14">
    <property type="entry name" value="AMINE OXIDASE"/>
    <property type="match status" value="1"/>
</dbReference>
<dbReference type="Gene3D" id="1.10.405.10">
    <property type="entry name" value="Guanine Nucleotide Dissociation Inhibitor, domain 1"/>
    <property type="match status" value="1"/>
</dbReference>
<sequence length="470" mass="51542">MDAFDKAPRVYDVVVVGAGLSGLQAAHSICAAGFSVCVLEATNRVGGKTLSVRSCEKGINDLGAAWINDTNQSEMFKLHQRYSLDGEIQYTHGDDIIQSTDGLICKIPYGQTPLSTGLVEDLVRILREKSAPIDLHNPASSPAAKEVDNETFQDFCIRRTGCEDAVHIADSISAALLGVDSIEVSALYMLYYFKSGSGIDNLLSDEKNGGQYLRTRQGTQTISQKMAEELDPETLFLGTPVTSIDQSRPDGICLVQTLDNATFHCRRVIVSVPTTLYQSISFSPPLPQTKNSLSHDTVMGYYSKMIFVFNEPWWRNAGFTGIFDSADGPVSFTRDTSVPRDDQWSITCFIVGGRGRTWSKLSKADRHTQVWEQFCRYFGEFVEKIPEPANVLEMEWSKQPSFLGAPCPVMTPGTMTTVGTELATPFGRVHFVGTETSIVWRGYMEGAIRSGQRGAAEVLAALNGDLCSEA</sequence>
<dbReference type="InterPro" id="IPR002937">
    <property type="entry name" value="Amino_oxidase"/>
</dbReference>
<feature type="domain" description="Amine oxidase" evidence="7">
    <location>
        <begin position="20"/>
        <end position="459"/>
    </location>
</feature>
<dbReference type="Proteomes" id="UP000248423">
    <property type="component" value="Unassembled WGS sequence"/>
</dbReference>
<dbReference type="Pfam" id="PF01593">
    <property type="entry name" value="Amino_oxidase"/>
    <property type="match status" value="1"/>
</dbReference>
<evidence type="ECO:0000256" key="5">
    <source>
        <dbReference type="PIRSR" id="PIRSR601613-1"/>
    </source>
</evidence>
<name>A0A319EBX4_ASPSB</name>
<dbReference type="VEuPathDB" id="FungiDB:BO78DRAFT_431718"/>
<dbReference type="SUPFAM" id="SSF54373">
    <property type="entry name" value="FAD-linked reductases, C-terminal domain"/>
    <property type="match status" value="1"/>
</dbReference>
<organism evidence="8 9">
    <name type="scientific">Aspergillus sclerotiicarbonarius (strain CBS 121057 / IBT 28362)</name>
    <dbReference type="NCBI Taxonomy" id="1448318"/>
    <lineage>
        <taxon>Eukaryota</taxon>
        <taxon>Fungi</taxon>
        <taxon>Dikarya</taxon>
        <taxon>Ascomycota</taxon>
        <taxon>Pezizomycotina</taxon>
        <taxon>Eurotiomycetes</taxon>
        <taxon>Eurotiomycetidae</taxon>
        <taxon>Eurotiales</taxon>
        <taxon>Aspergillaceae</taxon>
        <taxon>Aspergillus</taxon>
        <taxon>Aspergillus subgen. Circumdati</taxon>
    </lineage>
</organism>
<dbReference type="PANTHER" id="PTHR43563">
    <property type="entry name" value="AMINE OXIDASE"/>
    <property type="match status" value="1"/>
</dbReference>
<proteinExistence type="inferred from homology"/>
<dbReference type="Gene3D" id="3.90.660.10">
    <property type="match status" value="1"/>
</dbReference>
<evidence type="ECO:0000256" key="6">
    <source>
        <dbReference type="RuleBase" id="RU362067"/>
    </source>
</evidence>
<keyword evidence="9" id="KW-1185">Reference proteome</keyword>
<dbReference type="EMBL" id="KZ826374">
    <property type="protein sequence ID" value="PYI03998.1"/>
    <property type="molecule type" value="Genomic_DNA"/>
</dbReference>
<comment type="catalytic activity">
    <reaction evidence="4">
        <text>a secondary aliphatic amine + O2 + H2O = a primary amine + an aldehyde + H2O2</text>
        <dbReference type="Rhea" id="RHEA:26414"/>
        <dbReference type="ChEBI" id="CHEBI:15377"/>
        <dbReference type="ChEBI" id="CHEBI:15379"/>
        <dbReference type="ChEBI" id="CHEBI:16240"/>
        <dbReference type="ChEBI" id="CHEBI:17478"/>
        <dbReference type="ChEBI" id="CHEBI:58855"/>
        <dbReference type="ChEBI" id="CHEBI:65296"/>
        <dbReference type="EC" id="1.4.3.4"/>
    </reaction>
</comment>
<feature type="binding site" evidence="5">
    <location>
        <position position="21"/>
    </location>
    <ligand>
        <name>FAD</name>
        <dbReference type="ChEBI" id="CHEBI:57692"/>
    </ligand>
</feature>
<feature type="binding site" evidence="5">
    <location>
        <position position="349"/>
    </location>
    <ligand>
        <name>substrate</name>
    </ligand>
</feature>
<dbReference type="InterPro" id="IPR050703">
    <property type="entry name" value="Flavin_MAO"/>
</dbReference>
<dbReference type="SUPFAM" id="SSF51905">
    <property type="entry name" value="FAD/NAD(P)-binding domain"/>
    <property type="match status" value="1"/>
</dbReference>
<dbReference type="InterPro" id="IPR036188">
    <property type="entry name" value="FAD/NAD-bd_sf"/>
</dbReference>
<dbReference type="Gene3D" id="3.50.50.60">
    <property type="entry name" value="FAD/NAD(P)-binding domain"/>
    <property type="match status" value="1"/>
</dbReference>
<dbReference type="STRING" id="1448318.A0A319EBX4"/>
<dbReference type="EC" id="1.4.3.-" evidence="6"/>
<evidence type="ECO:0000313" key="8">
    <source>
        <dbReference type="EMBL" id="PYI03998.1"/>
    </source>
</evidence>
<dbReference type="AlphaFoldDB" id="A0A319EBX4"/>
<comment type="similarity">
    <text evidence="2 6">Belongs to the flavin monoamine oxidase family.</text>
</comment>
<evidence type="ECO:0000259" key="7">
    <source>
        <dbReference type="Pfam" id="PF01593"/>
    </source>
</evidence>
<dbReference type="SMR" id="A0A319EBX4"/>
<feature type="binding site" evidence="5">
    <location>
        <position position="435"/>
    </location>
    <ligand>
        <name>FAD</name>
        <dbReference type="ChEBI" id="CHEBI:57692"/>
    </ligand>
</feature>
<evidence type="ECO:0000256" key="2">
    <source>
        <dbReference type="ARBA" id="ARBA00005995"/>
    </source>
</evidence>
<evidence type="ECO:0000256" key="4">
    <source>
        <dbReference type="ARBA" id="ARBA00048448"/>
    </source>
</evidence>
<evidence type="ECO:0000256" key="3">
    <source>
        <dbReference type="ARBA" id="ARBA00023002"/>
    </source>
</evidence>
<keyword evidence="6" id="KW-0274">FAD</keyword>
<accession>A0A319EBX4</accession>
<reference evidence="8 9" key="1">
    <citation type="submission" date="2018-02" db="EMBL/GenBank/DDBJ databases">
        <title>The genomes of Aspergillus section Nigri reveals drivers in fungal speciation.</title>
        <authorList>
            <consortium name="DOE Joint Genome Institute"/>
            <person name="Vesth T.C."/>
            <person name="Nybo J."/>
            <person name="Theobald S."/>
            <person name="Brandl J."/>
            <person name="Frisvad J.C."/>
            <person name="Nielsen K.F."/>
            <person name="Lyhne E.K."/>
            <person name="Kogle M.E."/>
            <person name="Kuo A."/>
            <person name="Riley R."/>
            <person name="Clum A."/>
            <person name="Nolan M."/>
            <person name="Lipzen A."/>
            <person name="Salamov A."/>
            <person name="Henrissat B."/>
            <person name="Wiebenga A."/>
            <person name="De vries R.P."/>
            <person name="Grigoriev I.V."/>
            <person name="Mortensen U.H."/>
            <person name="Andersen M.R."/>
            <person name="Baker S.E."/>
        </authorList>
    </citation>
    <scope>NUCLEOTIDE SEQUENCE [LARGE SCALE GENOMIC DNA]</scope>
    <source>
        <strain evidence="8 9">CBS 121057</strain>
    </source>
</reference>
<gene>
    <name evidence="8" type="ORF">BO78DRAFT_431718</name>
</gene>
<protein>
    <recommendedName>
        <fullName evidence="6">Amine oxidase</fullName>
        <ecNumber evidence="6">1.4.3.-</ecNumber>
    </recommendedName>
</protein>
<dbReference type="PRINTS" id="PR00757">
    <property type="entry name" value="AMINEOXDASEF"/>
</dbReference>
<dbReference type="InterPro" id="IPR001613">
    <property type="entry name" value="Flavin_amine_oxidase"/>
</dbReference>
<feature type="binding site" evidence="5">
    <location>
        <position position="241"/>
    </location>
    <ligand>
        <name>substrate</name>
    </ligand>
</feature>
<feature type="binding site" evidence="5">
    <location>
        <begin position="40"/>
        <end position="41"/>
    </location>
    <ligand>
        <name>FAD</name>
        <dbReference type="ChEBI" id="CHEBI:57692"/>
    </ligand>
</feature>
<keyword evidence="3 6" id="KW-0560">Oxidoreductase</keyword>
<evidence type="ECO:0000256" key="1">
    <source>
        <dbReference type="ARBA" id="ARBA00001974"/>
    </source>
</evidence>
<dbReference type="OrthoDB" id="5046242at2759"/>
<dbReference type="GO" id="GO:0097621">
    <property type="term" value="F:monoamine oxidase activity"/>
    <property type="evidence" value="ECO:0007669"/>
    <property type="project" value="UniProtKB-EC"/>
</dbReference>
<evidence type="ECO:0000313" key="9">
    <source>
        <dbReference type="Proteomes" id="UP000248423"/>
    </source>
</evidence>
<keyword evidence="6" id="KW-0285">Flavoprotein</keyword>